<feature type="region of interest" description="Disordered" evidence="7">
    <location>
        <begin position="174"/>
        <end position="194"/>
    </location>
</feature>
<dbReference type="Pfam" id="PF00560">
    <property type="entry name" value="LRR_1"/>
    <property type="match status" value="2"/>
</dbReference>
<evidence type="ECO:0000256" key="7">
    <source>
        <dbReference type="SAM" id="MobiDB-lite"/>
    </source>
</evidence>
<keyword evidence="5" id="KW-0325">Glycoprotein</keyword>
<protein>
    <submittedName>
        <fullName evidence="9">Leucine-rich repeat protein</fullName>
    </submittedName>
</protein>
<dbReference type="PROSITE" id="PS51450">
    <property type="entry name" value="LRR"/>
    <property type="match status" value="1"/>
</dbReference>
<evidence type="ECO:0000313" key="9">
    <source>
        <dbReference type="EMBL" id="KAK1733561.1"/>
    </source>
</evidence>
<sequence>MTGDTLTSSDATAAAMDRRILEQLLMMMMVHSLLQKEDDDDDGDALKKMAMECMAANKREQSAVSMAQLLVVAERMLDAQLLRLLAGGLEGREVLSSDAASDQQLMDADAAAAKKKRAAAKAAKKKRNKRNKAAAKPKKTKLVSWLGGGILPLIMMAAFGSITTLIAFSLIHQSDGSSEGEDPPTLPPSASTSLGQRDIQSIISPLPVPVVLAVKSPIFSPSDSDVSNPSMKSDDRVVSTCLDTPNWKDKDGYGCDHYEDMYESGCSGTEKWVGNMGLAIDHCCFCGGGSHTLPLTTSSSSICTEDTQGWYDQRGFDCVWYEVMDGPGCPKYGDQIAQESSTVKGTAYDHCCYCKNAVVASNVSPAAVASSSSETCVDTPEWTNVIGIGCKDYPENDFPGCPIYGTSYTGVMGSAAENCCYCKDPTCDDFNQFCEGFSGVLDYGEIGELCEKAASCSCKTDPFNIITRDVEVAYSKETFGLYNDCKCNYWLSLCEDREIGEACDYASEYCCGDKSVVFNDDGSQDFFFVNSPQCYCDFSKYVENEFGHKMSSKAIIDDYEYSNPCWQTIWPSSTDENKKSLEAIYYATNGQYWTNNDGWMDETVDHCKWYGISCDEEGHVTGIDLRDNNLAGQFPVYTRDAYIEKLPVAESQWYLTKYGLANLYELKTLDLAENKLTGTIEYRPLYNLRVLASFDVSGNQLSGEVEALIAPSIKYADFSNNGFTSMRRFEKYKVRSLQTLRYCDVSNNVIQQNATDILEIIAPNIEQFIASNNNISGSLPVSLNNLPKLRQFIMASNALCGDLPDFTQSFATLQELDVSNQTEGFTGPIPEKLWRSLSLKILNLADNMLTGTIPSLVGNLAVLEVLDLSNNLLKGSLSSELGLLGGRASLKRLGLSNNAFTGAIPVQVGQLQGASVLLKDNRFQNTSTTAPLNLCLEREVKEFDLADDTVLCPPDRNILSDFYDSAKGVEWTDGSLWLDEYASCCDWKGVACDDMNHVTKLSLSNNGLSGRLSKSIGNLTFMTEMDLSDNDIKASIPTELGKLSNLIYLRLSYNAFTGTVPEGLAEMKGLQLLQLQSNRITKMPIIPRLDDFIHGQSTFVTDCGVPSAFDEALECDNCTMCCNINEGCHPQEKTKVQKLGLKGYGSAAAALLTFFVALCFMVAFLLYISARRKNIGYSGTSEIETRIKENDMYALSKIGKDSVYSYFVTDKVCGWFIALATLGIQFGILVFFILASEANLQNDRTDIQFTWHCPRDTDACNNRTDLTDAGWAIYYVLMIAFLSKDMINGSKLIYHSAKITHSFKSRIRYFFGGTCLCLITLFALYVSTVYNKAIATSNTDIIVNSVIVLFAMDVDEWIFSTLEAINDNWTSHSSASDDEMKDKIASQQEELRSLREIVDRMQESQAQIDQIASQQEELRKLCEIVEKMQELHASAHSENVVAGCASDINAQQLETEHVYR</sequence>
<evidence type="ECO:0000256" key="3">
    <source>
        <dbReference type="ARBA" id="ARBA00022737"/>
    </source>
</evidence>
<evidence type="ECO:0000256" key="2">
    <source>
        <dbReference type="ARBA" id="ARBA00022729"/>
    </source>
</evidence>
<dbReference type="InterPro" id="IPR001611">
    <property type="entry name" value="Leu-rich_rpt"/>
</dbReference>
<dbReference type="Pfam" id="PF13855">
    <property type="entry name" value="LRR_8"/>
    <property type="match status" value="1"/>
</dbReference>
<dbReference type="Gene3D" id="3.80.10.10">
    <property type="entry name" value="Ribonuclease Inhibitor"/>
    <property type="match status" value="3"/>
</dbReference>
<evidence type="ECO:0000256" key="8">
    <source>
        <dbReference type="SAM" id="Phobius"/>
    </source>
</evidence>
<feature type="region of interest" description="Disordered" evidence="7">
    <location>
        <begin position="116"/>
        <end position="136"/>
    </location>
</feature>
<keyword evidence="6" id="KW-0175">Coiled coil</keyword>
<evidence type="ECO:0000256" key="1">
    <source>
        <dbReference type="ARBA" id="ARBA00004370"/>
    </source>
</evidence>
<reference evidence="9" key="1">
    <citation type="submission" date="2023-06" db="EMBL/GenBank/DDBJ databases">
        <title>Survivors Of The Sea: Transcriptome response of Skeletonema marinoi to long-term dormancy.</title>
        <authorList>
            <person name="Pinder M.I.M."/>
            <person name="Kourtchenko O."/>
            <person name="Robertson E.K."/>
            <person name="Larsson T."/>
            <person name="Maumus F."/>
            <person name="Osuna-Cruz C.M."/>
            <person name="Vancaester E."/>
            <person name="Stenow R."/>
            <person name="Vandepoele K."/>
            <person name="Ploug H."/>
            <person name="Bruchert V."/>
            <person name="Godhe A."/>
            <person name="Topel M."/>
        </authorList>
    </citation>
    <scope>NUCLEOTIDE SEQUENCE</scope>
    <source>
        <strain evidence="9">R05AC</strain>
    </source>
</reference>
<keyword evidence="10" id="KW-1185">Reference proteome</keyword>
<keyword evidence="4 8" id="KW-0472">Membrane</keyword>
<feature type="transmembrane region" description="Helical" evidence="8">
    <location>
        <begin position="1307"/>
        <end position="1326"/>
    </location>
</feature>
<name>A0AAD8XUF9_9STRA</name>
<feature type="coiled-coil region" evidence="6">
    <location>
        <begin position="1377"/>
        <end position="1431"/>
    </location>
</feature>
<feature type="transmembrane region" description="Helical" evidence="8">
    <location>
        <begin position="1212"/>
        <end position="1235"/>
    </location>
</feature>
<evidence type="ECO:0000256" key="4">
    <source>
        <dbReference type="ARBA" id="ARBA00023136"/>
    </source>
</evidence>
<dbReference type="PANTHER" id="PTHR45974">
    <property type="entry name" value="RECEPTOR-LIKE PROTEIN 55"/>
    <property type="match status" value="1"/>
</dbReference>
<organism evidence="9 10">
    <name type="scientific">Skeletonema marinoi</name>
    <dbReference type="NCBI Taxonomy" id="267567"/>
    <lineage>
        <taxon>Eukaryota</taxon>
        <taxon>Sar</taxon>
        <taxon>Stramenopiles</taxon>
        <taxon>Ochrophyta</taxon>
        <taxon>Bacillariophyta</taxon>
        <taxon>Coscinodiscophyceae</taxon>
        <taxon>Thalassiosirophycidae</taxon>
        <taxon>Thalassiosirales</taxon>
        <taxon>Skeletonemataceae</taxon>
        <taxon>Skeletonema</taxon>
        <taxon>Skeletonema marinoi-dohrnii complex</taxon>
    </lineage>
</organism>
<evidence type="ECO:0000256" key="6">
    <source>
        <dbReference type="SAM" id="Coils"/>
    </source>
</evidence>
<dbReference type="InterPro" id="IPR032675">
    <property type="entry name" value="LRR_dom_sf"/>
</dbReference>
<dbReference type="FunFam" id="3.80.10.10:FF:000383">
    <property type="entry name" value="Leucine-rich repeat receptor protein kinase EMS1"/>
    <property type="match status" value="1"/>
</dbReference>
<keyword evidence="3" id="KW-0677">Repeat</keyword>
<dbReference type="GO" id="GO:0016020">
    <property type="term" value="C:membrane"/>
    <property type="evidence" value="ECO:0007669"/>
    <property type="project" value="UniProtKB-SubCell"/>
</dbReference>
<keyword evidence="2" id="KW-0732">Signal</keyword>
<proteinExistence type="predicted"/>
<feature type="transmembrane region" description="Helical" evidence="8">
    <location>
        <begin position="1144"/>
        <end position="1168"/>
    </location>
</feature>
<comment type="subcellular location">
    <subcellularLocation>
        <location evidence="1">Membrane</location>
    </subcellularLocation>
</comment>
<comment type="caution">
    <text evidence="9">The sequence shown here is derived from an EMBL/GenBank/DDBJ whole genome shotgun (WGS) entry which is preliminary data.</text>
</comment>
<feature type="transmembrane region" description="Helical" evidence="8">
    <location>
        <begin position="1271"/>
        <end position="1287"/>
    </location>
</feature>
<keyword evidence="8" id="KW-0812">Transmembrane</keyword>
<feature type="transmembrane region" description="Helical" evidence="8">
    <location>
        <begin position="142"/>
        <end position="171"/>
    </location>
</feature>
<gene>
    <name evidence="9" type="ORF">QTG54_015734</name>
</gene>
<accession>A0AAD8XUF9</accession>
<evidence type="ECO:0000256" key="5">
    <source>
        <dbReference type="ARBA" id="ARBA00023180"/>
    </source>
</evidence>
<keyword evidence="8" id="KW-1133">Transmembrane helix</keyword>
<dbReference type="PANTHER" id="PTHR45974:SF266">
    <property type="entry name" value="LEUCINE-RICH REPEAT RECEPTOR PROTEIN KINASE HPCA1"/>
    <property type="match status" value="1"/>
</dbReference>
<dbReference type="EMBL" id="JATAAI010000047">
    <property type="protein sequence ID" value="KAK1733561.1"/>
    <property type="molecule type" value="Genomic_DNA"/>
</dbReference>
<dbReference type="Proteomes" id="UP001224775">
    <property type="component" value="Unassembled WGS sequence"/>
</dbReference>
<evidence type="ECO:0000313" key="10">
    <source>
        <dbReference type="Proteomes" id="UP001224775"/>
    </source>
</evidence>
<dbReference type="SUPFAM" id="SSF52058">
    <property type="entry name" value="L domain-like"/>
    <property type="match status" value="2"/>
</dbReference>